<evidence type="ECO:0000259" key="2">
    <source>
        <dbReference type="Pfam" id="PF20237"/>
    </source>
</evidence>
<keyword evidence="4" id="KW-1185">Reference proteome</keyword>
<evidence type="ECO:0000313" key="4">
    <source>
        <dbReference type="Proteomes" id="UP000799424"/>
    </source>
</evidence>
<keyword evidence="1" id="KW-1133">Transmembrane helix</keyword>
<keyword evidence="1" id="KW-0812">Transmembrane</keyword>
<evidence type="ECO:0000313" key="3">
    <source>
        <dbReference type="EMBL" id="KAF2829601.1"/>
    </source>
</evidence>
<dbReference type="InterPro" id="IPR046529">
    <property type="entry name" value="DUF6594"/>
</dbReference>
<dbReference type="PANTHER" id="PTHR34502:SF5">
    <property type="entry name" value="DUF6594 DOMAIN-CONTAINING PROTEIN"/>
    <property type="match status" value="1"/>
</dbReference>
<feature type="domain" description="DUF6594" evidence="2">
    <location>
        <begin position="14"/>
        <end position="264"/>
    </location>
</feature>
<reference evidence="3" key="1">
    <citation type="journal article" date="2020" name="Stud. Mycol.">
        <title>101 Dothideomycetes genomes: a test case for predicting lifestyles and emergence of pathogens.</title>
        <authorList>
            <person name="Haridas S."/>
            <person name="Albert R."/>
            <person name="Binder M."/>
            <person name="Bloem J."/>
            <person name="Labutti K."/>
            <person name="Salamov A."/>
            <person name="Andreopoulos B."/>
            <person name="Baker S."/>
            <person name="Barry K."/>
            <person name="Bills G."/>
            <person name="Bluhm B."/>
            <person name="Cannon C."/>
            <person name="Castanera R."/>
            <person name="Culley D."/>
            <person name="Daum C."/>
            <person name="Ezra D."/>
            <person name="Gonzalez J."/>
            <person name="Henrissat B."/>
            <person name="Kuo A."/>
            <person name="Liang C."/>
            <person name="Lipzen A."/>
            <person name="Lutzoni F."/>
            <person name="Magnuson J."/>
            <person name="Mondo S."/>
            <person name="Nolan M."/>
            <person name="Ohm R."/>
            <person name="Pangilinan J."/>
            <person name="Park H.-J."/>
            <person name="Ramirez L."/>
            <person name="Alfaro M."/>
            <person name="Sun H."/>
            <person name="Tritt A."/>
            <person name="Yoshinaga Y."/>
            <person name="Zwiers L.-H."/>
            <person name="Turgeon B."/>
            <person name="Goodwin S."/>
            <person name="Spatafora J."/>
            <person name="Crous P."/>
            <person name="Grigoriev I."/>
        </authorList>
    </citation>
    <scope>NUCLEOTIDE SEQUENCE</scope>
    <source>
        <strain evidence="3">CBS 113818</strain>
    </source>
</reference>
<name>A0A6A7A8I1_9PLEO</name>
<keyword evidence="1" id="KW-0472">Membrane</keyword>
<feature type="transmembrane region" description="Helical" evidence="1">
    <location>
        <begin position="227"/>
        <end position="245"/>
    </location>
</feature>
<proteinExistence type="predicted"/>
<dbReference type="EMBL" id="MU006220">
    <property type="protein sequence ID" value="KAF2829601.1"/>
    <property type="molecule type" value="Genomic_DNA"/>
</dbReference>
<dbReference type="AlphaFoldDB" id="A0A6A7A8I1"/>
<dbReference type="PANTHER" id="PTHR34502">
    <property type="entry name" value="DUF6594 DOMAIN-CONTAINING PROTEIN-RELATED"/>
    <property type="match status" value="1"/>
</dbReference>
<dbReference type="Pfam" id="PF20237">
    <property type="entry name" value="DUF6594"/>
    <property type="match status" value="1"/>
</dbReference>
<feature type="transmembrane region" description="Helical" evidence="1">
    <location>
        <begin position="252"/>
        <end position="269"/>
    </location>
</feature>
<dbReference type="OrthoDB" id="3770089at2759"/>
<accession>A0A6A7A8I1</accession>
<gene>
    <name evidence="3" type="ORF">CC86DRAFT_464136</name>
</gene>
<dbReference type="Proteomes" id="UP000799424">
    <property type="component" value="Unassembled WGS sequence"/>
</dbReference>
<feature type="transmembrane region" description="Helical" evidence="1">
    <location>
        <begin position="195"/>
        <end position="221"/>
    </location>
</feature>
<protein>
    <recommendedName>
        <fullName evidence="2">DUF6594 domain-containing protein</fullName>
    </recommendedName>
</protein>
<organism evidence="3 4">
    <name type="scientific">Ophiobolus disseminans</name>
    <dbReference type="NCBI Taxonomy" id="1469910"/>
    <lineage>
        <taxon>Eukaryota</taxon>
        <taxon>Fungi</taxon>
        <taxon>Dikarya</taxon>
        <taxon>Ascomycota</taxon>
        <taxon>Pezizomycotina</taxon>
        <taxon>Dothideomycetes</taxon>
        <taxon>Pleosporomycetidae</taxon>
        <taxon>Pleosporales</taxon>
        <taxon>Pleosporineae</taxon>
        <taxon>Phaeosphaeriaceae</taxon>
        <taxon>Ophiobolus</taxon>
    </lineage>
</organism>
<sequence>MTRKHRLEHHRQGYPRLTAFLNLDPNFTIFKRFDNLHVRVLLEQQDRLAELEHQLEQCDDTEVVSLNLSSRRQDCNPVRRELLRQVKAELEDYDQSVLRFQQMLALPKASTRHRRSVYNWFNGNKPIVRSESRCFVDAIHDDDYVAVHGDDADRAGLEALFDHLVRAWPRLARTISRANSKTSDRKIFIFSHEKLRAFFQILTALAIPLGVISPAVLLYYIEGRRSRAVISAGFVFVASFAICFVTKTTKYNLLLAIVAYAAVLSAFLSDS</sequence>
<evidence type="ECO:0000256" key="1">
    <source>
        <dbReference type="SAM" id="Phobius"/>
    </source>
</evidence>